<dbReference type="AlphaFoldDB" id="A0A382YVS2"/>
<proteinExistence type="predicted"/>
<name>A0A382YVS2_9ZZZZ</name>
<evidence type="ECO:0000313" key="2">
    <source>
        <dbReference type="EMBL" id="SVD87366.1"/>
    </source>
</evidence>
<dbReference type="EMBL" id="UINC01178937">
    <property type="protein sequence ID" value="SVD87366.1"/>
    <property type="molecule type" value="Genomic_DNA"/>
</dbReference>
<dbReference type="SUPFAM" id="SSF117856">
    <property type="entry name" value="AF0104/ALDC/Ptd012-like"/>
    <property type="match status" value="1"/>
</dbReference>
<feature type="domain" description="PPC" evidence="1">
    <location>
        <begin position="3"/>
        <end position="96"/>
    </location>
</feature>
<feature type="non-terminal residue" evidence="2">
    <location>
        <position position="96"/>
    </location>
</feature>
<evidence type="ECO:0000259" key="1">
    <source>
        <dbReference type="PROSITE" id="PS51742"/>
    </source>
</evidence>
<dbReference type="InterPro" id="IPR005175">
    <property type="entry name" value="PPC_dom"/>
</dbReference>
<protein>
    <recommendedName>
        <fullName evidence="1">PPC domain-containing protein</fullName>
    </recommendedName>
</protein>
<reference evidence="2" key="1">
    <citation type="submission" date="2018-05" db="EMBL/GenBank/DDBJ databases">
        <authorList>
            <person name="Lanie J.A."/>
            <person name="Ng W.-L."/>
            <person name="Kazmierczak K.M."/>
            <person name="Andrzejewski T.M."/>
            <person name="Davidsen T.M."/>
            <person name="Wayne K.J."/>
            <person name="Tettelin H."/>
            <person name="Glass J.I."/>
            <person name="Rusch D."/>
            <person name="Podicherti R."/>
            <person name="Tsui H.-C.T."/>
            <person name="Winkler M.E."/>
        </authorList>
    </citation>
    <scope>NUCLEOTIDE SEQUENCE</scope>
</reference>
<dbReference type="Pfam" id="PF03479">
    <property type="entry name" value="PCC"/>
    <property type="match status" value="1"/>
</dbReference>
<sequence>MRYSAIEDGYMVYVEKNERIMDTLTEFCLGMDVQNAQLSGIGAVKGIELGAYDVTNKEYIRQHFEDTWELVSYQGNVTLKDGRPFIHAHVTISDHS</sequence>
<accession>A0A382YVS2</accession>
<gene>
    <name evidence="2" type="ORF">METZ01_LOCUS440220</name>
</gene>
<dbReference type="Gene3D" id="3.30.1330.80">
    <property type="entry name" value="Hypothetical protein, similar to alpha- acetolactate decarboxylase, domain 2"/>
    <property type="match status" value="1"/>
</dbReference>
<organism evidence="2">
    <name type="scientific">marine metagenome</name>
    <dbReference type="NCBI Taxonomy" id="408172"/>
    <lineage>
        <taxon>unclassified sequences</taxon>
        <taxon>metagenomes</taxon>
        <taxon>ecological metagenomes</taxon>
    </lineage>
</organism>
<dbReference type="PROSITE" id="PS51742">
    <property type="entry name" value="PPC"/>
    <property type="match status" value="1"/>
</dbReference>
<dbReference type="CDD" id="cd11378">
    <property type="entry name" value="DUF296"/>
    <property type="match status" value="1"/>
</dbReference>